<sequence>MEARLEVVILAVSDPDASLRFYRDKVAFDLDVDYAPAPGFRVVQLTPVGGTTSIQFGIGLTGTSPGPARGLYLVVDDIEGARSDLIDRGVAVGEIRHKCTDGGWRGGFLPGLDPHRADYASFADFADPDGNTWTLQERGCQALQRTSSSNGRT</sequence>
<dbReference type="Proteomes" id="UP000094243">
    <property type="component" value="Unassembled WGS sequence"/>
</dbReference>
<evidence type="ECO:0000259" key="1">
    <source>
        <dbReference type="PROSITE" id="PS51819"/>
    </source>
</evidence>
<dbReference type="RefSeq" id="WP_069405223.1">
    <property type="nucleotide sequence ID" value="NZ_JBHRZJ010000001.1"/>
</dbReference>
<keyword evidence="3" id="KW-1185">Reference proteome</keyword>
<evidence type="ECO:0000313" key="3">
    <source>
        <dbReference type="Proteomes" id="UP000094243"/>
    </source>
</evidence>
<dbReference type="Pfam" id="PF00903">
    <property type="entry name" value="Glyoxalase"/>
    <property type="match status" value="1"/>
</dbReference>
<evidence type="ECO:0000313" key="2">
    <source>
        <dbReference type="EMBL" id="ODQ93986.1"/>
    </source>
</evidence>
<dbReference type="Gene3D" id="3.10.180.10">
    <property type="entry name" value="2,3-Dihydroxybiphenyl 1,2-Dioxygenase, domain 1"/>
    <property type="match status" value="1"/>
</dbReference>
<dbReference type="AlphaFoldDB" id="A0A1E3RVP0"/>
<dbReference type="OrthoDB" id="485032at2"/>
<protein>
    <submittedName>
        <fullName evidence="2">Glyoxalase</fullName>
    </submittedName>
</protein>
<organism evidence="2 3">
    <name type="scientific">Mycolicibacterium holsaticum</name>
    <dbReference type="NCBI Taxonomy" id="152142"/>
    <lineage>
        <taxon>Bacteria</taxon>
        <taxon>Bacillati</taxon>
        <taxon>Actinomycetota</taxon>
        <taxon>Actinomycetes</taxon>
        <taxon>Mycobacteriales</taxon>
        <taxon>Mycobacteriaceae</taxon>
        <taxon>Mycolicibacterium</taxon>
    </lineage>
</organism>
<dbReference type="InterPro" id="IPR004360">
    <property type="entry name" value="Glyas_Fos-R_dOase_dom"/>
</dbReference>
<name>A0A1E3RVP0_9MYCO</name>
<feature type="domain" description="VOC" evidence="1">
    <location>
        <begin position="4"/>
        <end position="138"/>
    </location>
</feature>
<dbReference type="InterPro" id="IPR037523">
    <property type="entry name" value="VOC_core"/>
</dbReference>
<reference evidence="3" key="1">
    <citation type="submission" date="2016-09" db="EMBL/GenBank/DDBJ databases">
        <authorList>
            <person name="Greninger A.L."/>
            <person name="Jerome K.R."/>
            <person name="Mcnair B."/>
            <person name="Wallis C."/>
            <person name="Fang F."/>
        </authorList>
    </citation>
    <scope>NUCLEOTIDE SEQUENCE [LARGE SCALE GENOMIC DNA]</scope>
    <source>
        <strain evidence="3">M7</strain>
    </source>
</reference>
<gene>
    <name evidence="2" type="ORF">BHQ17_11055</name>
</gene>
<proteinExistence type="predicted"/>
<dbReference type="SUPFAM" id="SSF54593">
    <property type="entry name" value="Glyoxalase/Bleomycin resistance protein/Dihydroxybiphenyl dioxygenase"/>
    <property type="match status" value="1"/>
</dbReference>
<dbReference type="PROSITE" id="PS51819">
    <property type="entry name" value="VOC"/>
    <property type="match status" value="1"/>
</dbReference>
<comment type="caution">
    <text evidence="2">The sequence shown here is derived from an EMBL/GenBank/DDBJ whole genome shotgun (WGS) entry which is preliminary data.</text>
</comment>
<dbReference type="EMBL" id="MIGZ01000052">
    <property type="protein sequence ID" value="ODQ93986.1"/>
    <property type="molecule type" value="Genomic_DNA"/>
</dbReference>
<dbReference type="InterPro" id="IPR029068">
    <property type="entry name" value="Glyas_Bleomycin-R_OHBP_Dase"/>
</dbReference>
<accession>A0A1E3RVP0</accession>